<dbReference type="Proteomes" id="UP000812287">
    <property type="component" value="Unassembled WGS sequence"/>
</dbReference>
<accession>A0A9P8ARN5</accession>
<dbReference type="RefSeq" id="XP_043039063.1">
    <property type="nucleotide sequence ID" value="XM_043188936.1"/>
</dbReference>
<dbReference type="OrthoDB" id="2310204at2759"/>
<gene>
    <name evidence="1" type="ORF">BT62DRAFT_969236</name>
</gene>
<comment type="caution">
    <text evidence="1">The sequence shown here is derived from an EMBL/GenBank/DDBJ whole genome shotgun (WGS) entry which is preliminary data.</text>
</comment>
<reference evidence="1" key="1">
    <citation type="submission" date="2020-11" db="EMBL/GenBank/DDBJ databases">
        <title>Adaptations for nitrogen fixation in a non-lichenized fungal sporocarp promotes dispersal by wood-feeding termites.</title>
        <authorList>
            <consortium name="DOE Joint Genome Institute"/>
            <person name="Koch R.A."/>
            <person name="Yoon G."/>
            <person name="Arayal U."/>
            <person name="Lail K."/>
            <person name="Amirebrahimi M."/>
            <person name="Labutti K."/>
            <person name="Lipzen A."/>
            <person name="Riley R."/>
            <person name="Barry K."/>
            <person name="Henrissat B."/>
            <person name="Grigoriev I.V."/>
            <person name="Herr J.R."/>
            <person name="Aime M.C."/>
        </authorList>
    </citation>
    <scope>NUCLEOTIDE SEQUENCE</scope>
    <source>
        <strain evidence="1">MCA 3950</strain>
    </source>
</reference>
<dbReference type="AlphaFoldDB" id="A0A9P8ARN5"/>
<evidence type="ECO:0000313" key="2">
    <source>
        <dbReference type="Proteomes" id="UP000812287"/>
    </source>
</evidence>
<dbReference type="GeneID" id="66111233"/>
<keyword evidence="2" id="KW-1185">Reference proteome</keyword>
<name>A0A9P8ARN5_9AGAR</name>
<protein>
    <submittedName>
        <fullName evidence="1">Uncharacterized protein</fullName>
    </submittedName>
</protein>
<proteinExistence type="predicted"/>
<organism evidence="1 2">
    <name type="scientific">Guyanagaster necrorhizus</name>
    <dbReference type="NCBI Taxonomy" id="856835"/>
    <lineage>
        <taxon>Eukaryota</taxon>
        <taxon>Fungi</taxon>
        <taxon>Dikarya</taxon>
        <taxon>Basidiomycota</taxon>
        <taxon>Agaricomycotina</taxon>
        <taxon>Agaricomycetes</taxon>
        <taxon>Agaricomycetidae</taxon>
        <taxon>Agaricales</taxon>
        <taxon>Marasmiineae</taxon>
        <taxon>Physalacriaceae</taxon>
        <taxon>Guyanagaster</taxon>
    </lineage>
</organism>
<evidence type="ECO:0000313" key="1">
    <source>
        <dbReference type="EMBL" id="KAG7445563.1"/>
    </source>
</evidence>
<sequence>MLSLRTFCQLALLPSTSMTKATILLLSLYLASFILSKEISERGVPSAGYYNPADSGGSMLTVVPQTHPDGQREPVNAIISGNSDQAVLAQQSMDRGLMNYFPAVAISATGTNQHTSNSQQVDSGDSNENETAVMQYNYGDPALGSCTESFKRDDHFQYWVQNSSEADSGAIFLAISYKTSSSDQHNIIENRYNLGCNYVLGSSNTSKIPTLSLTGSTSFSGSLSSQGYTYKTDIIYVMGLLPNTSIGINYNQSVSNDSAVNTADGLITVFNVSITERPSSASNKGSGLRYALSPLQDKGTRTQVCHASDLRSKI</sequence>
<dbReference type="EMBL" id="MU250536">
    <property type="protein sequence ID" value="KAG7445563.1"/>
    <property type="molecule type" value="Genomic_DNA"/>
</dbReference>